<evidence type="ECO:0000256" key="5">
    <source>
        <dbReference type="ARBA" id="ARBA00022729"/>
    </source>
</evidence>
<dbReference type="Pfam" id="PF02530">
    <property type="entry name" value="Porin_2"/>
    <property type="match status" value="1"/>
</dbReference>
<comment type="caution">
    <text evidence="11">The sequence shown here is derived from an EMBL/GenBank/DDBJ whole genome shotgun (WGS) entry which is preliminary data.</text>
</comment>
<evidence type="ECO:0000256" key="4">
    <source>
        <dbReference type="ARBA" id="ARBA00022692"/>
    </source>
</evidence>
<evidence type="ECO:0000256" key="10">
    <source>
        <dbReference type="RuleBase" id="RU364005"/>
    </source>
</evidence>
<sequence length="344" mass="36294">MMKQGLVLGGLSALLLEVPYVYAAGTAANSDEEPAQYVRACDAMGAGFYQLPQSEVCLKIGGSVGYDVTGGADVYSGERLRSLSQTVTATLYAETRSQTELGMLSSYIEFEDSVVDGIDEGMTLGDLTIDLNGLKVGASGSQFDSWLDSAGNVLSDDVIAYAGGMTNQINYTANVGDGLSAMFGVEEGSNDDEHDYRIGSYVPHLVGGLKLDRPWGAIATVIGYDSVIEEAAAKVRLDLKLSDTLSVFIMGGYQSDPEKPNYFGAWNGTYAAWGGASVSLSPTVTFNSQAAYESSGKYALALNLDYEVVPGFMITPELNYTSFGSDPSKPDAAFAGTVSIGCDF</sequence>
<keyword evidence="3 10" id="KW-1134">Transmembrane beta strand</keyword>
<evidence type="ECO:0000256" key="7">
    <source>
        <dbReference type="ARBA" id="ARBA00023114"/>
    </source>
</evidence>
<name>A0ABR6CBH8_9HYPH</name>
<comment type="function">
    <text evidence="10">Forms passive diffusion pores that allow small molecular weight hydrophilic materials across the outer membrane.</text>
</comment>
<keyword evidence="6 10" id="KW-0406">Ion transport</keyword>
<dbReference type="SUPFAM" id="SSF56935">
    <property type="entry name" value="Porins"/>
    <property type="match status" value="1"/>
</dbReference>
<evidence type="ECO:0000313" key="12">
    <source>
        <dbReference type="Proteomes" id="UP000587524"/>
    </source>
</evidence>
<keyword evidence="2 10" id="KW-0813">Transport</keyword>
<evidence type="ECO:0000256" key="2">
    <source>
        <dbReference type="ARBA" id="ARBA00022448"/>
    </source>
</evidence>
<evidence type="ECO:0000256" key="3">
    <source>
        <dbReference type="ARBA" id="ARBA00022452"/>
    </source>
</evidence>
<keyword evidence="12" id="KW-1185">Reference proteome</keyword>
<reference evidence="11 12" key="1">
    <citation type="submission" date="2020-08" db="EMBL/GenBank/DDBJ databases">
        <title>Genomic Encyclopedia of Type Strains, Phase IV (KMG-IV): sequencing the most valuable type-strain genomes for metagenomic binning, comparative biology and taxonomic classification.</title>
        <authorList>
            <person name="Goeker M."/>
        </authorList>
    </citation>
    <scope>NUCLEOTIDE SEQUENCE [LARGE SCALE GENOMIC DNA]</scope>
    <source>
        <strain evidence="11 12">DSM 17455</strain>
    </source>
</reference>
<dbReference type="Proteomes" id="UP000587524">
    <property type="component" value="Unassembled WGS sequence"/>
</dbReference>
<keyword evidence="5 10" id="KW-0732">Signal</keyword>
<evidence type="ECO:0000313" key="11">
    <source>
        <dbReference type="EMBL" id="MBA9022086.1"/>
    </source>
</evidence>
<dbReference type="RefSeq" id="WP_154385822.1">
    <property type="nucleotide sequence ID" value="NZ_JACJHY010000020.1"/>
</dbReference>
<comment type="subcellular location">
    <subcellularLocation>
        <location evidence="10">Cell outer membrane</location>
        <topology evidence="10">Multi-pass membrane protein</topology>
    </subcellularLocation>
</comment>
<evidence type="ECO:0000256" key="1">
    <source>
        <dbReference type="ARBA" id="ARBA00009521"/>
    </source>
</evidence>
<evidence type="ECO:0000256" key="6">
    <source>
        <dbReference type="ARBA" id="ARBA00023065"/>
    </source>
</evidence>
<keyword evidence="8 10" id="KW-0472">Membrane</keyword>
<keyword evidence="9 10" id="KW-0998">Cell outer membrane</keyword>
<protein>
    <recommendedName>
        <fullName evidence="10">Porin</fullName>
    </recommendedName>
</protein>
<accession>A0ABR6CBH8</accession>
<organism evidence="11 12">
    <name type="scientific">Aminobacter ciceronei</name>
    <dbReference type="NCBI Taxonomy" id="150723"/>
    <lineage>
        <taxon>Bacteria</taxon>
        <taxon>Pseudomonadati</taxon>
        <taxon>Pseudomonadota</taxon>
        <taxon>Alphaproteobacteria</taxon>
        <taxon>Hyphomicrobiales</taxon>
        <taxon>Phyllobacteriaceae</taxon>
        <taxon>Aminobacter</taxon>
    </lineage>
</organism>
<dbReference type="InterPro" id="IPR003684">
    <property type="entry name" value="Porin_alphabac"/>
</dbReference>
<keyword evidence="7 10" id="KW-0626">Porin</keyword>
<proteinExistence type="inferred from homology"/>
<keyword evidence="4 10" id="KW-0812">Transmembrane</keyword>
<evidence type="ECO:0000256" key="8">
    <source>
        <dbReference type="ARBA" id="ARBA00023136"/>
    </source>
</evidence>
<evidence type="ECO:0000256" key="9">
    <source>
        <dbReference type="ARBA" id="ARBA00023237"/>
    </source>
</evidence>
<dbReference type="EMBL" id="JACJHZ010000020">
    <property type="protein sequence ID" value="MBA9022086.1"/>
    <property type="molecule type" value="Genomic_DNA"/>
</dbReference>
<comment type="domain">
    <text evidence="10">Consists of 16-stranded beta-barrel sheets, with large surface-exposed loops, that form a transmembrane pore at the center of each barrel. The pore is partially ocluded by a peptide loop that folds into the pore lumen.</text>
</comment>
<comment type="similarity">
    <text evidence="1 10">Belongs to the alphaproteobacteria porin family.</text>
</comment>
<feature type="chain" id="PRO_5045003581" description="Porin" evidence="10">
    <location>
        <begin position="24"/>
        <end position="344"/>
    </location>
</feature>
<gene>
    <name evidence="11" type="ORF">HNQ97_004096</name>
</gene>
<feature type="signal peptide" evidence="10">
    <location>
        <begin position="1"/>
        <end position="23"/>
    </location>
</feature>